<evidence type="ECO:0000256" key="5">
    <source>
        <dbReference type="ARBA" id="ARBA00035648"/>
    </source>
</evidence>
<keyword evidence="2" id="KW-0540">Nuclease</keyword>
<accession>B3E4R7</accession>
<comment type="cofactor">
    <cofactor evidence="1">
        <name>a divalent metal cation</name>
        <dbReference type="ChEBI" id="CHEBI:60240"/>
    </cofactor>
</comment>
<organism evidence="8 9">
    <name type="scientific">Trichlorobacter lovleyi (strain ATCC BAA-1151 / DSM 17278 / SZ)</name>
    <name type="common">Geobacter lovleyi</name>
    <dbReference type="NCBI Taxonomy" id="398767"/>
    <lineage>
        <taxon>Bacteria</taxon>
        <taxon>Pseudomonadati</taxon>
        <taxon>Thermodesulfobacteriota</taxon>
        <taxon>Desulfuromonadia</taxon>
        <taxon>Geobacterales</taxon>
        <taxon>Geobacteraceae</taxon>
        <taxon>Trichlorobacter</taxon>
    </lineage>
</organism>
<dbReference type="Proteomes" id="UP000002420">
    <property type="component" value="Chromosome"/>
</dbReference>
<feature type="domain" description="Endoribonuclease YicC-like C-terminal" evidence="7">
    <location>
        <begin position="172"/>
        <end position="291"/>
    </location>
</feature>
<dbReference type="OrthoDB" id="9771229at2"/>
<dbReference type="InterPro" id="IPR013551">
    <property type="entry name" value="YicC-like_C"/>
</dbReference>
<dbReference type="HOGENOM" id="CLU_076609_1_0_7"/>
<dbReference type="PANTHER" id="PTHR30636:SF3">
    <property type="entry name" value="UPF0701 PROTEIN YICC"/>
    <property type="match status" value="1"/>
</dbReference>
<reference evidence="8 9" key="1">
    <citation type="submission" date="2008-05" db="EMBL/GenBank/DDBJ databases">
        <title>Complete sequence of chromosome of Geobacter lovleyi SZ.</title>
        <authorList>
            <consortium name="US DOE Joint Genome Institute"/>
            <person name="Lucas S."/>
            <person name="Copeland A."/>
            <person name="Lapidus A."/>
            <person name="Glavina del Rio T."/>
            <person name="Dalin E."/>
            <person name="Tice H."/>
            <person name="Bruce D."/>
            <person name="Goodwin L."/>
            <person name="Pitluck S."/>
            <person name="Chertkov O."/>
            <person name="Meincke L."/>
            <person name="Brettin T."/>
            <person name="Detter J.C."/>
            <person name="Han C."/>
            <person name="Tapia R."/>
            <person name="Kuske C.R."/>
            <person name="Schmutz J."/>
            <person name="Larimer F."/>
            <person name="Land M."/>
            <person name="Hauser L."/>
            <person name="Kyrpides N."/>
            <person name="Mikhailova N."/>
            <person name="Sung Y."/>
            <person name="Fletcher K.E."/>
            <person name="Ritalahti K.M."/>
            <person name="Loeffler F.E."/>
            <person name="Richardson P."/>
        </authorList>
    </citation>
    <scope>NUCLEOTIDE SEQUENCE [LARGE SCALE GENOMIC DNA]</scope>
    <source>
        <strain evidence="9">ATCC BAA-1151 / DSM 17278 / SZ</strain>
    </source>
</reference>
<evidence type="ECO:0008006" key="10">
    <source>
        <dbReference type="Google" id="ProtNLM"/>
    </source>
</evidence>
<dbReference type="PANTHER" id="PTHR30636">
    <property type="entry name" value="UPF0701 PROTEIN YICC"/>
    <property type="match status" value="1"/>
</dbReference>
<evidence type="ECO:0000256" key="1">
    <source>
        <dbReference type="ARBA" id="ARBA00001968"/>
    </source>
</evidence>
<gene>
    <name evidence="8" type="ordered locus">Glov_2287</name>
</gene>
<comment type="similarity">
    <text evidence="5">Belongs to the YicC/YloC family.</text>
</comment>
<dbReference type="RefSeq" id="WP_012470337.1">
    <property type="nucleotide sequence ID" value="NC_010814.1"/>
</dbReference>
<dbReference type="AlphaFoldDB" id="B3E4R7"/>
<evidence type="ECO:0000256" key="3">
    <source>
        <dbReference type="ARBA" id="ARBA00022759"/>
    </source>
</evidence>
<dbReference type="GO" id="GO:0004521">
    <property type="term" value="F:RNA endonuclease activity"/>
    <property type="evidence" value="ECO:0007669"/>
    <property type="project" value="InterPro"/>
</dbReference>
<dbReference type="InterPro" id="IPR005229">
    <property type="entry name" value="YicC/YloC-like"/>
</dbReference>
<dbReference type="NCBIfam" id="TIGR00255">
    <property type="entry name" value="YicC/YloC family endoribonuclease"/>
    <property type="match status" value="1"/>
</dbReference>
<keyword evidence="4" id="KW-0378">Hydrolase</keyword>
<evidence type="ECO:0000259" key="6">
    <source>
        <dbReference type="Pfam" id="PF03755"/>
    </source>
</evidence>
<keyword evidence="3" id="KW-0255">Endonuclease</keyword>
<dbReference type="GO" id="GO:0016787">
    <property type="term" value="F:hydrolase activity"/>
    <property type="evidence" value="ECO:0007669"/>
    <property type="project" value="UniProtKB-KW"/>
</dbReference>
<name>B3E4R7_TRIL1</name>
<feature type="domain" description="Endoribonuclease YicC-like N-terminal" evidence="6">
    <location>
        <begin position="2"/>
        <end position="155"/>
    </location>
</feature>
<dbReference type="STRING" id="398767.Glov_2287"/>
<dbReference type="InterPro" id="IPR013527">
    <property type="entry name" value="YicC-like_N"/>
</dbReference>
<keyword evidence="9" id="KW-1185">Reference proteome</keyword>
<dbReference type="Pfam" id="PF03755">
    <property type="entry name" value="YicC-like_N"/>
    <property type="match status" value="1"/>
</dbReference>
<evidence type="ECO:0000313" key="8">
    <source>
        <dbReference type="EMBL" id="ACD96003.1"/>
    </source>
</evidence>
<sequence>MIKSMTGYGKGESADPQGRCLVEIKTVNNRYGEVSVKMPRSFLAYEHEVRKAVGGLVKRGKADLFVQWEPAAGEVVVPPLNHAVARGYHQAFQELAHELHVSAEIPLSLILAQRNVLQEQTSEDQGDLLPLVLQAVVQALAGLDGMRLREGEALQADLKARRTELATLVAQVRERAPRVVEEYQQKLQQRLEKLLGGTELDPQRLAQEVALLADRCDITEELVRLESHFIQFDETLLLKEPVGRKLDFLMQEINREVNTIGSKANDSAITSLVVQMKAELEKMREQVQNIE</sequence>
<dbReference type="Pfam" id="PF08340">
    <property type="entry name" value="YicC-like_C"/>
    <property type="match status" value="1"/>
</dbReference>
<evidence type="ECO:0000313" key="9">
    <source>
        <dbReference type="Proteomes" id="UP000002420"/>
    </source>
</evidence>
<evidence type="ECO:0000259" key="7">
    <source>
        <dbReference type="Pfam" id="PF08340"/>
    </source>
</evidence>
<protein>
    <recommendedName>
        <fullName evidence="10">YicC domain protein</fullName>
    </recommendedName>
</protein>
<dbReference type="eggNOG" id="COG1561">
    <property type="taxonomic scope" value="Bacteria"/>
</dbReference>
<proteinExistence type="inferred from homology"/>
<evidence type="ECO:0000256" key="2">
    <source>
        <dbReference type="ARBA" id="ARBA00022722"/>
    </source>
</evidence>
<evidence type="ECO:0000256" key="4">
    <source>
        <dbReference type="ARBA" id="ARBA00022801"/>
    </source>
</evidence>
<dbReference type="EMBL" id="CP001089">
    <property type="protein sequence ID" value="ACD96003.1"/>
    <property type="molecule type" value="Genomic_DNA"/>
</dbReference>
<dbReference type="KEGG" id="glo:Glov_2287"/>